<evidence type="ECO:0008006" key="3">
    <source>
        <dbReference type="Google" id="ProtNLM"/>
    </source>
</evidence>
<dbReference type="AlphaFoldDB" id="A0A1H9PXL7"/>
<sequence length="194" mass="22217">MVDTKQTKTIGEHHVAAELARRGWAPALTRDGLERTDILAVLTEPDNRRLVEIQVKTARGGRWDSISWPLGPKSQSPSQHEREYFVMVAVPHDLTLAPRNFVVPRSHVAAAAWIEHMNWLTEPGIEPGKRNAPVERSRVSLSTFVRYEDRWDLLLVDETEAPVLLPGHYRAFALEERVGLPEQHAWRETLPEWQ</sequence>
<gene>
    <name evidence="1" type="ORF">SAMN05443377_1028</name>
</gene>
<evidence type="ECO:0000313" key="1">
    <source>
        <dbReference type="EMBL" id="SER53036.1"/>
    </source>
</evidence>
<dbReference type="Proteomes" id="UP000198815">
    <property type="component" value="Unassembled WGS sequence"/>
</dbReference>
<accession>A0A1H9PXL7</accession>
<dbReference type="STRING" id="64702.SAMN05443377_1028"/>
<protein>
    <recommendedName>
        <fullName evidence="3">PD(D/E)XK endonuclease domain-containing protein</fullName>
    </recommendedName>
</protein>
<name>A0A1H9PXL7_9ACTN</name>
<organism evidence="1 2">
    <name type="scientific">Propionibacterium cyclohexanicum</name>
    <dbReference type="NCBI Taxonomy" id="64702"/>
    <lineage>
        <taxon>Bacteria</taxon>
        <taxon>Bacillati</taxon>
        <taxon>Actinomycetota</taxon>
        <taxon>Actinomycetes</taxon>
        <taxon>Propionibacteriales</taxon>
        <taxon>Propionibacteriaceae</taxon>
        <taxon>Propionibacterium</taxon>
    </lineage>
</organism>
<dbReference type="EMBL" id="FOGZ01000002">
    <property type="protein sequence ID" value="SER53036.1"/>
    <property type="molecule type" value="Genomic_DNA"/>
</dbReference>
<reference evidence="1 2" key="1">
    <citation type="submission" date="2016-10" db="EMBL/GenBank/DDBJ databases">
        <authorList>
            <person name="de Groot N.N."/>
        </authorList>
    </citation>
    <scope>NUCLEOTIDE SEQUENCE [LARGE SCALE GENOMIC DNA]</scope>
    <source>
        <strain evidence="1 2">DSM 16859</strain>
    </source>
</reference>
<keyword evidence="2" id="KW-1185">Reference proteome</keyword>
<dbReference type="GO" id="GO:0003676">
    <property type="term" value="F:nucleic acid binding"/>
    <property type="evidence" value="ECO:0007669"/>
    <property type="project" value="InterPro"/>
</dbReference>
<dbReference type="RefSeq" id="WP_218139172.1">
    <property type="nucleotide sequence ID" value="NZ_FOGZ01000002.1"/>
</dbReference>
<dbReference type="InterPro" id="IPR011856">
    <property type="entry name" value="tRNA_endonuc-like_dom_sf"/>
</dbReference>
<evidence type="ECO:0000313" key="2">
    <source>
        <dbReference type="Proteomes" id="UP000198815"/>
    </source>
</evidence>
<proteinExistence type="predicted"/>
<dbReference type="Gene3D" id="3.40.1350.10">
    <property type="match status" value="1"/>
</dbReference>